<sequence length="226" mass="24285">MSTSATGSARPRIDGPTGELSLLLAFLGDLGGRAVLDVGCTDPGLVGYALRKGALSYTGVAADEETARPVRRLITPDVGELRVRDLNAWSGRDDATRVDVVVSRQALHRVRNLPRLLAAVHHDLVPGGRLVFSVPHPMVTAAVGSAHGRGWLRTADYFREGERPVTPALPGGVPWHRTMETYLRELRLCGLRLDEFAEGLAGMDHTAGPTGPGDGPRWAVFRCVRA</sequence>
<protein>
    <submittedName>
        <fullName evidence="1">Methyltransferase family protein</fullName>
    </submittedName>
</protein>
<reference evidence="1 2" key="1">
    <citation type="submission" date="2019-07" db="EMBL/GenBank/DDBJ databases">
        <title>R&amp;d 2014.</title>
        <authorList>
            <person name="Klenk H.-P."/>
        </authorList>
    </citation>
    <scope>NUCLEOTIDE SEQUENCE [LARGE SCALE GENOMIC DNA]</scope>
    <source>
        <strain evidence="1 2">DSM 43868</strain>
    </source>
</reference>
<evidence type="ECO:0000313" key="1">
    <source>
        <dbReference type="EMBL" id="TWH65147.1"/>
    </source>
</evidence>
<evidence type="ECO:0000313" key="2">
    <source>
        <dbReference type="Proteomes" id="UP000319825"/>
    </source>
</evidence>
<dbReference type="GO" id="GO:0032259">
    <property type="term" value="P:methylation"/>
    <property type="evidence" value="ECO:0007669"/>
    <property type="project" value="UniProtKB-KW"/>
</dbReference>
<keyword evidence="2" id="KW-1185">Reference proteome</keyword>
<dbReference type="AlphaFoldDB" id="A0A562I283"/>
<dbReference type="CDD" id="cd02440">
    <property type="entry name" value="AdoMet_MTases"/>
    <property type="match status" value="1"/>
</dbReference>
<dbReference type="Pfam" id="PF13489">
    <property type="entry name" value="Methyltransf_23"/>
    <property type="match status" value="1"/>
</dbReference>
<dbReference type="RefSeq" id="WP_145772548.1">
    <property type="nucleotide sequence ID" value="NZ_BAAATQ010000054.1"/>
</dbReference>
<accession>A0A562I283</accession>
<dbReference type="OrthoDB" id="279734at2"/>
<proteinExistence type="predicted"/>
<dbReference type="EMBL" id="VLKE01000001">
    <property type="protein sequence ID" value="TWH65147.1"/>
    <property type="molecule type" value="Genomic_DNA"/>
</dbReference>
<organism evidence="1 2">
    <name type="scientific">Micromonospora olivasterospora</name>
    <dbReference type="NCBI Taxonomy" id="1880"/>
    <lineage>
        <taxon>Bacteria</taxon>
        <taxon>Bacillati</taxon>
        <taxon>Actinomycetota</taxon>
        <taxon>Actinomycetes</taxon>
        <taxon>Micromonosporales</taxon>
        <taxon>Micromonosporaceae</taxon>
        <taxon>Micromonospora</taxon>
    </lineage>
</organism>
<dbReference type="SUPFAM" id="SSF53335">
    <property type="entry name" value="S-adenosyl-L-methionine-dependent methyltransferases"/>
    <property type="match status" value="1"/>
</dbReference>
<dbReference type="InterPro" id="IPR029063">
    <property type="entry name" value="SAM-dependent_MTases_sf"/>
</dbReference>
<gene>
    <name evidence="1" type="ORF">JD77_00082</name>
</gene>
<keyword evidence="1" id="KW-0808">Transferase</keyword>
<keyword evidence="1" id="KW-0489">Methyltransferase</keyword>
<name>A0A562I283_MICOL</name>
<dbReference type="Gene3D" id="3.40.50.150">
    <property type="entry name" value="Vaccinia Virus protein VP39"/>
    <property type="match status" value="1"/>
</dbReference>
<dbReference type="GO" id="GO:0008168">
    <property type="term" value="F:methyltransferase activity"/>
    <property type="evidence" value="ECO:0007669"/>
    <property type="project" value="UniProtKB-KW"/>
</dbReference>
<comment type="caution">
    <text evidence="1">The sequence shown here is derived from an EMBL/GenBank/DDBJ whole genome shotgun (WGS) entry which is preliminary data.</text>
</comment>
<dbReference type="Proteomes" id="UP000319825">
    <property type="component" value="Unassembled WGS sequence"/>
</dbReference>